<dbReference type="SUPFAM" id="SSF56300">
    <property type="entry name" value="Metallo-dependent phosphatases"/>
    <property type="match status" value="1"/>
</dbReference>
<dbReference type="PANTHER" id="PTHR11124">
    <property type="entry name" value="VACUOLAR SORTING PROTEIN VPS29"/>
    <property type="match status" value="1"/>
</dbReference>
<sequence length="180" mass="19989">MKLMVLSDIHGSDFYLEKALARFEAEAAAYLLVLGDFLYHGPRNPLPEGYDPKAVIARLNPLKGKIIAVRGNCDGEVDQMVLEFPILSDQSTVFYGGRRIFLHHGHHFSEENLPPLVPGDVFLQGHTHIPTVHQKAGIHILNPGSVALPKNGTPHSYGVLEEDGFKVKDLEGKTFLETKW</sequence>
<protein>
    <recommendedName>
        <fullName evidence="2">Phosphoesterase</fullName>
        <ecNumber evidence="2">3.1.4.-</ecNumber>
    </recommendedName>
</protein>
<evidence type="ECO:0000313" key="4">
    <source>
        <dbReference type="EMBL" id="NDL67759.1"/>
    </source>
</evidence>
<evidence type="ECO:0000313" key="5">
    <source>
        <dbReference type="Proteomes" id="UP000461585"/>
    </source>
</evidence>
<dbReference type="EC" id="3.1.4.-" evidence="2"/>
<dbReference type="NCBIfam" id="TIGR00040">
    <property type="entry name" value="yfcE"/>
    <property type="match status" value="1"/>
</dbReference>
<evidence type="ECO:0000256" key="1">
    <source>
        <dbReference type="ARBA" id="ARBA00008950"/>
    </source>
</evidence>
<dbReference type="Proteomes" id="UP000461585">
    <property type="component" value="Unassembled WGS sequence"/>
</dbReference>
<keyword evidence="5" id="KW-1185">Reference proteome</keyword>
<name>A0A7X5KMF3_9FIRM</name>
<evidence type="ECO:0000259" key="3">
    <source>
        <dbReference type="Pfam" id="PF12850"/>
    </source>
</evidence>
<accession>A0A7X5KMF3</accession>
<dbReference type="InterPro" id="IPR029052">
    <property type="entry name" value="Metallo-depent_PP-like"/>
</dbReference>
<comment type="similarity">
    <text evidence="1 2">Belongs to the metallophosphoesterase superfamily. YfcE family.</text>
</comment>
<dbReference type="AlphaFoldDB" id="A0A7X5KMF3"/>
<dbReference type="NCBIfam" id="NF006988">
    <property type="entry name" value="PRK09453.1"/>
    <property type="match status" value="1"/>
</dbReference>
<evidence type="ECO:0000256" key="2">
    <source>
        <dbReference type="RuleBase" id="RU362039"/>
    </source>
</evidence>
<dbReference type="CDD" id="cd00841">
    <property type="entry name" value="MPP_YfcE"/>
    <property type="match status" value="1"/>
</dbReference>
<reference evidence="4 5" key="1">
    <citation type="submission" date="2020-01" db="EMBL/GenBank/DDBJ databases">
        <title>Anaeroalcalibacter tamaniensis gen. nov., sp. nov., moderately halophilic strictly anaerobic fermenter bacterium from mud volcano of Taman peninsula.</title>
        <authorList>
            <person name="Frolova A."/>
            <person name="Merkel A.Y."/>
            <person name="Slobodkin A.I."/>
        </authorList>
    </citation>
    <scope>NUCLEOTIDE SEQUENCE [LARGE SCALE GENOMIC DNA]</scope>
    <source>
        <strain evidence="4 5">F-3ap</strain>
    </source>
</reference>
<dbReference type="Pfam" id="PF12850">
    <property type="entry name" value="Metallophos_2"/>
    <property type="match status" value="1"/>
</dbReference>
<comment type="caution">
    <text evidence="4">The sequence shown here is derived from an EMBL/GenBank/DDBJ whole genome shotgun (WGS) entry which is preliminary data.</text>
</comment>
<keyword evidence="4" id="KW-0378">Hydrolase</keyword>
<gene>
    <name evidence="4" type="primary">yfcE</name>
    <name evidence="4" type="ORF">GXN74_08415</name>
</gene>
<dbReference type="InterPro" id="IPR024654">
    <property type="entry name" value="Calcineurin-like_PHP_lpxH"/>
</dbReference>
<dbReference type="InterPro" id="IPR000979">
    <property type="entry name" value="Phosphodiesterase_MJ0936/Vps29"/>
</dbReference>
<dbReference type="InterPro" id="IPR041802">
    <property type="entry name" value="MPP_YfcE"/>
</dbReference>
<organism evidence="4 5">
    <name type="scientific">Anaerotalea alkaliphila</name>
    <dbReference type="NCBI Taxonomy" id="2662126"/>
    <lineage>
        <taxon>Bacteria</taxon>
        <taxon>Bacillati</taxon>
        <taxon>Bacillota</taxon>
        <taxon>Clostridia</taxon>
        <taxon>Eubacteriales</taxon>
        <taxon>Anaerotalea</taxon>
    </lineage>
</organism>
<feature type="domain" description="Calcineurin-like phosphoesterase" evidence="3">
    <location>
        <begin position="1"/>
        <end position="162"/>
    </location>
</feature>
<dbReference type="EMBL" id="JAAEEH010000020">
    <property type="protein sequence ID" value="NDL67759.1"/>
    <property type="molecule type" value="Genomic_DNA"/>
</dbReference>
<comment type="cofactor">
    <cofactor evidence="2">
        <name>a divalent metal cation</name>
        <dbReference type="ChEBI" id="CHEBI:60240"/>
    </cofactor>
</comment>
<dbReference type="RefSeq" id="WP_162370487.1">
    <property type="nucleotide sequence ID" value="NZ_JAAEEH010000020.1"/>
</dbReference>
<keyword evidence="2" id="KW-0479">Metal-binding</keyword>
<dbReference type="GO" id="GO:0046872">
    <property type="term" value="F:metal ion binding"/>
    <property type="evidence" value="ECO:0007669"/>
    <property type="project" value="UniProtKB-KW"/>
</dbReference>
<dbReference type="GO" id="GO:0016787">
    <property type="term" value="F:hydrolase activity"/>
    <property type="evidence" value="ECO:0007669"/>
    <property type="project" value="UniProtKB-UniRule"/>
</dbReference>
<proteinExistence type="inferred from homology"/>
<dbReference type="Gene3D" id="3.60.21.10">
    <property type="match status" value="1"/>
</dbReference>